<dbReference type="AlphaFoldDB" id="A0A1X7C3Q5"/>
<feature type="region of interest" description="Disordered" evidence="1">
    <location>
        <begin position="306"/>
        <end position="329"/>
    </location>
</feature>
<organism evidence="2 3">
    <name type="scientific">Desulfovibrio gilichinskyi</name>
    <dbReference type="NCBI Taxonomy" id="1519643"/>
    <lineage>
        <taxon>Bacteria</taxon>
        <taxon>Pseudomonadati</taxon>
        <taxon>Thermodesulfobacteriota</taxon>
        <taxon>Desulfovibrionia</taxon>
        <taxon>Desulfovibrionales</taxon>
        <taxon>Desulfovibrionaceae</taxon>
        <taxon>Desulfovibrio</taxon>
    </lineage>
</organism>
<feature type="compositionally biased region" description="Polar residues" evidence="1">
    <location>
        <begin position="310"/>
        <end position="322"/>
    </location>
</feature>
<evidence type="ECO:0000313" key="2">
    <source>
        <dbReference type="EMBL" id="SME89474.1"/>
    </source>
</evidence>
<gene>
    <name evidence="2" type="ORF">SAMN06295933_0307</name>
</gene>
<dbReference type="Proteomes" id="UP000192906">
    <property type="component" value="Unassembled WGS sequence"/>
</dbReference>
<name>A0A1X7C3Q5_9BACT</name>
<evidence type="ECO:0000313" key="3">
    <source>
        <dbReference type="Proteomes" id="UP000192906"/>
    </source>
</evidence>
<accession>A0A1X7C3Q5</accession>
<reference evidence="3" key="1">
    <citation type="submission" date="2017-04" db="EMBL/GenBank/DDBJ databases">
        <authorList>
            <person name="Varghese N."/>
            <person name="Submissions S."/>
        </authorList>
    </citation>
    <scope>NUCLEOTIDE SEQUENCE [LARGE SCALE GENOMIC DNA]</scope>
    <source>
        <strain evidence="3">K3S</strain>
    </source>
</reference>
<sequence length="329" mass="36169">MAGFFDQGVGVGMDRAARGFMDAFNSQKNRSLREKEMDENRAFREQQTAFQHDQINRQNGIQDLTRQANGLAFGGQLQGDMGAFGRTPQEVESKYGFNPLNYVSPGALNYQTPQQTFNKQAALVELNARYKALGKEPKYDVIEDAQGVQKYITKGSQIPNGWRVSKPASVNINNGGAIVGPGGVNLSATEVRDNRKALNAAEGVSKSLDRLESLVDKYGWEPSTGFNTDTVATLDSAHRSVQMEMKELLNLGVLNGPDLDLMDQMLISPTDVPTNPLKWADRKKAIKSSYAEVRKFLERKKKQHLANLGVTDSQATPATSSKADPLGIR</sequence>
<dbReference type="EMBL" id="FWZU01000001">
    <property type="protein sequence ID" value="SME89474.1"/>
    <property type="molecule type" value="Genomic_DNA"/>
</dbReference>
<keyword evidence="3" id="KW-1185">Reference proteome</keyword>
<dbReference type="RefSeq" id="WP_085097291.1">
    <property type="nucleotide sequence ID" value="NZ_FWZU01000001.1"/>
</dbReference>
<evidence type="ECO:0000256" key="1">
    <source>
        <dbReference type="SAM" id="MobiDB-lite"/>
    </source>
</evidence>
<protein>
    <submittedName>
        <fullName evidence="2">Uncharacterized protein</fullName>
    </submittedName>
</protein>
<proteinExistence type="predicted"/>
<dbReference type="STRING" id="1519643.SAMN06295933_0307"/>